<dbReference type="SUPFAM" id="SSF49764">
    <property type="entry name" value="HSP20-like chaperones"/>
    <property type="match status" value="2"/>
</dbReference>
<sequence length="525" mass="58340">MFIASPLISLFMEFALTSLLSGQSAFHPGVIILLNPDQEMETVDSIFTPIRAHPHCPTLYADPSCNHRCPWPTDWFTSCTEASFHGACMPSTYERCPLAGCKAQLKCRPPRPCPLIGRSTNKTVGSDFVSGLSVASAMVGHRERSVPVQSDERTLEQRQRDMMSRLRHRYGRRASTGSSSLMHSEEKPVHVHVHTPDWTKEINRWIDETHNQWDGEIKRLRNDMFPLVPMDLFGMGGHDFFAPHGDVRSVLDRMDRQMRALARHMEEESQQAALENASNAGALVPRTEGGLLDFLKDAYQLGEDGRVHFKVRFDLQGYGPNDVQVSTSDNGLSVNAKKIVQTDQGSSSREYSRTLYLPQSIDRDNMECHLTQDGVLTVEAPVKTTDYKSITFDRNRQLGIKPRAEAEVGQQEKSGNALAIQPIGVLGPTVVKDEKSGGEKLHVEIPVDPEFSADDLCVRVDGKRIVLSGRKEVVDETGNSKSVLVKEFSRSYDVPETVDAFSVNAELRGGKLLVEAPLLCPAASK</sequence>
<organism evidence="4 5">
    <name type="scientific">Clonorchis sinensis</name>
    <name type="common">Chinese liver fluke</name>
    <dbReference type="NCBI Taxonomy" id="79923"/>
    <lineage>
        <taxon>Eukaryota</taxon>
        <taxon>Metazoa</taxon>
        <taxon>Spiralia</taxon>
        <taxon>Lophotrochozoa</taxon>
        <taxon>Platyhelminthes</taxon>
        <taxon>Trematoda</taxon>
        <taxon>Digenea</taxon>
        <taxon>Opisthorchiida</taxon>
        <taxon>Opisthorchiata</taxon>
        <taxon>Opisthorchiidae</taxon>
        <taxon>Clonorchis</taxon>
    </lineage>
</organism>
<dbReference type="InterPro" id="IPR001436">
    <property type="entry name" value="Alpha-crystallin/sHSP_animal"/>
</dbReference>
<evidence type="ECO:0000259" key="3">
    <source>
        <dbReference type="PROSITE" id="PS01031"/>
    </source>
</evidence>
<evidence type="ECO:0000313" key="4">
    <source>
        <dbReference type="EMBL" id="KAG5449653.1"/>
    </source>
</evidence>
<dbReference type="OrthoDB" id="10060792at2759"/>
<accession>A0A419PWL9</accession>
<dbReference type="Proteomes" id="UP000286415">
    <property type="component" value="Unassembled WGS sequence"/>
</dbReference>
<dbReference type="PRINTS" id="PR00299">
    <property type="entry name" value="ACRYSTALLIN"/>
</dbReference>
<dbReference type="FunCoup" id="A0A419PWL9">
    <property type="interactions" value="112"/>
</dbReference>
<feature type="domain" description="SHSP" evidence="3">
    <location>
        <begin position="421"/>
        <end position="525"/>
    </location>
</feature>
<protein>
    <submittedName>
        <fullName evidence="4">Major egg antigen</fullName>
    </submittedName>
</protein>
<evidence type="ECO:0000256" key="2">
    <source>
        <dbReference type="RuleBase" id="RU003616"/>
    </source>
</evidence>
<feature type="domain" description="SHSP" evidence="3">
    <location>
        <begin position="290"/>
        <end position="401"/>
    </location>
</feature>
<dbReference type="GO" id="GO:0051082">
    <property type="term" value="F:unfolded protein binding"/>
    <property type="evidence" value="ECO:0007669"/>
    <property type="project" value="TreeGrafter"/>
</dbReference>
<dbReference type="CDD" id="cd06526">
    <property type="entry name" value="metazoan_ACD"/>
    <property type="match status" value="2"/>
</dbReference>
<dbReference type="EMBL" id="NIRI02000042">
    <property type="protein sequence ID" value="KAG5449653.1"/>
    <property type="molecule type" value="Genomic_DNA"/>
</dbReference>
<dbReference type="GO" id="GO:0009408">
    <property type="term" value="P:response to heat"/>
    <property type="evidence" value="ECO:0007669"/>
    <property type="project" value="TreeGrafter"/>
</dbReference>
<evidence type="ECO:0000256" key="1">
    <source>
        <dbReference type="PROSITE-ProRule" id="PRU00285"/>
    </source>
</evidence>
<keyword evidence="5" id="KW-1185">Reference proteome</keyword>
<comment type="similarity">
    <text evidence="1 2">Belongs to the small heat shock protein (HSP20) family.</text>
</comment>
<dbReference type="Gene3D" id="2.60.40.790">
    <property type="match status" value="2"/>
</dbReference>
<name>A0A419PWL9_CLOSI</name>
<dbReference type="InterPro" id="IPR002068">
    <property type="entry name" value="A-crystallin/Hsp20_dom"/>
</dbReference>
<evidence type="ECO:0000313" key="5">
    <source>
        <dbReference type="Proteomes" id="UP000286415"/>
    </source>
</evidence>
<dbReference type="PANTHER" id="PTHR45640:SF26">
    <property type="entry name" value="RE23625P"/>
    <property type="match status" value="1"/>
</dbReference>
<dbReference type="InParanoid" id="A0A419PWL9"/>
<dbReference type="PROSITE" id="PS01031">
    <property type="entry name" value="SHSP"/>
    <property type="match status" value="2"/>
</dbReference>
<dbReference type="GO" id="GO:0042026">
    <property type="term" value="P:protein refolding"/>
    <property type="evidence" value="ECO:0007669"/>
    <property type="project" value="TreeGrafter"/>
</dbReference>
<comment type="caution">
    <text evidence="4">The sequence shown here is derived from an EMBL/GenBank/DDBJ whole genome shotgun (WGS) entry which is preliminary data.</text>
</comment>
<dbReference type="InterPro" id="IPR008978">
    <property type="entry name" value="HSP20-like_chaperone"/>
</dbReference>
<reference evidence="4 5" key="2">
    <citation type="journal article" date="2021" name="Genomics">
        <title>High-quality reference genome for Clonorchis sinensis.</title>
        <authorList>
            <person name="Young N.D."/>
            <person name="Stroehlein A.J."/>
            <person name="Kinkar L."/>
            <person name="Wang T."/>
            <person name="Sohn W.M."/>
            <person name="Chang B.C.H."/>
            <person name="Kaur P."/>
            <person name="Weisz D."/>
            <person name="Dudchenko O."/>
            <person name="Aiden E.L."/>
            <person name="Korhonen P.K."/>
            <person name="Gasser R.B."/>
        </authorList>
    </citation>
    <scope>NUCLEOTIDE SEQUENCE [LARGE SCALE GENOMIC DNA]</scope>
    <source>
        <strain evidence="4">Cs-k2</strain>
    </source>
</reference>
<dbReference type="Pfam" id="PF00011">
    <property type="entry name" value="HSP20"/>
    <property type="match status" value="2"/>
</dbReference>
<gene>
    <name evidence="4" type="ORF">CSKR_113515</name>
</gene>
<reference evidence="4 5" key="1">
    <citation type="journal article" date="2018" name="Biotechnol. Adv.">
        <title>Improved genomic resources and new bioinformatic workflow for the carcinogenic parasite Clonorchis sinensis: Biotechnological implications.</title>
        <authorList>
            <person name="Wang D."/>
            <person name="Korhonen P.K."/>
            <person name="Gasser R.B."/>
            <person name="Young N.D."/>
        </authorList>
    </citation>
    <scope>NUCLEOTIDE SEQUENCE [LARGE SCALE GENOMIC DNA]</scope>
    <source>
        <strain evidence="4">Cs-k2</strain>
    </source>
</reference>
<dbReference type="AlphaFoldDB" id="A0A419PWL9"/>
<dbReference type="PANTHER" id="PTHR45640">
    <property type="entry name" value="HEAT SHOCK PROTEIN HSP-12.2-RELATED"/>
    <property type="match status" value="1"/>
</dbReference>
<dbReference type="GO" id="GO:0005737">
    <property type="term" value="C:cytoplasm"/>
    <property type="evidence" value="ECO:0007669"/>
    <property type="project" value="TreeGrafter"/>
</dbReference>
<dbReference type="STRING" id="79923.A0A419PWL9"/>
<proteinExistence type="inferred from homology"/>
<dbReference type="GO" id="GO:0005634">
    <property type="term" value="C:nucleus"/>
    <property type="evidence" value="ECO:0007669"/>
    <property type="project" value="TreeGrafter"/>
</dbReference>